<accession>A0A830E758</accession>
<gene>
    <name evidence="3" type="ORF">GCM10007209_23860</name>
</gene>
<name>A0A830E758_9EURY</name>
<protein>
    <recommendedName>
        <fullName evidence="2">Archaeal Type IV pilin N-terminal domain-containing protein</fullName>
    </recommendedName>
</protein>
<keyword evidence="1" id="KW-0472">Membrane</keyword>
<dbReference type="NCBIfam" id="TIGR02537">
    <property type="entry name" value="arch_flag_Nterm"/>
    <property type="match status" value="1"/>
</dbReference>
<keyword evidence="1" id="KW-1133">Transmembrane helix</keyword>
<proteinExistence type="predicted"/>
<dbReference type="Pfam" id="PF07790">
    <property type="entry name" value="Pilin_N"/>
    <property type="match status" value="1"/>
</dbReference>
<dbReference type="InterPro" id="IPR013373">
    <property type="entry name" value="Flagellin/pilin_N_arc"/>
</dbReference>
<organism evidence="3 4">
    <name type="scientific">Haloferax sulfurifontis</name>
    <dbReference type="NCBI Taxonomy" id="255616"/>
    <lineage>
        <taxon>Archaea</taxon>
        <taxon>Methanobacteriati</taxon>
        <taxon>Methanobacteriota</taxon>
        <taxon>Stenosarchaea group</taxon>
        <taxon>Halobacteria</taxon>
        <taxon>Halobacteriales</taxon>
        <taxon>Haloferacaceae</taxon>
        <taxon>Haloferax</taxon>
    </lineage>
</organism>
<dbReference type="RefSeq" id="WP_188423985.1">
    <property type="nucleotide sequence ID" value="NZ_BMCI01000004.1"/>
</dbReference>
<reference evidence="3" key="1">
    <citation type="journal article" date="2014" name="Int. J. Syst. Evol. Microbiol.">
        <title>Complete genome sequence of Corynebacterium casei LMG S-19264T (=DSM 44701T), isolated from a smear-ripened cheese.</title>
        <authorList>
            <consortium name="US DOE Joint Genome Institute (JGI-PGF)"/>
            <person name="Walter F."/>
            <person name="Albersmeier A."/>
            <person name="Kalinowski J."/>
            <person name="Ruckert C."/>
        </authorList>
    </citation>
    <scope>NUCLEOTIDE SEQUENCE</scope>
    <source>
        <strain evidence="3">CCM 7217</strain>
    </source>
</reference>
<keyword evidence="1" id="KW-0812">Transmembrane</keyword>
<dbReference type="InterPro" id="IPR012859">
    <property type="entry name" value="Pilin_N_archaeal"/>
</dbReference>
<evidence type="ECO:0000313" key="3">
    <source>
        <dbReference type="EMBL" id="GGC60980.1"/>
    </source>
</evidence>
<feature type="domain" description="Archaeal Type IV pilin N-terminal" evidence="2">
    <location>
        <begin position="11"/>
        <end position="116"/>
    </location>
</feature>
<sequence>MNVKHLIRDEDAVSPVIGVILMVAITVILAAVIGTFVLGLGGQTESAPNMAFDFDEEKGQVRALDGSLLNSHFNGSHHPSSPAGEPYHDNITVAVVVESGESVDTSNINITVNGEQAWGVIDPGSGETDTEKPFTSGDLSASSKATISLYGDSVTDGQNVVDSLGSGTELREGDVIRVVWTSDSGETSSVLADYTV</sequence>
<dbReference type="AlphaFoldDB" id="A0A830E758"/>
<dbReference type="EMBL" id="BMCI01000004">
    <property type="protein sequence ID" value="GGC60980.1"/>
    <property type="molecule type" value="Genomic_DNA"/>
</dbReference>
<reference evidence="3" key="2">
    <citation type="submission" date="2020-09" db="EMBL/GenBank/DDBJ databases">
        <authorList>
            <person name="Sun Q."/>
            <person name="Sedlacek I."/>
        </authorList>
    </citation>
    <scope>NUCLEOTIDE SEQUENCE</scope>
    <source>
        <strain evidence="3">CCM 7217</strain>
    </source>
</reference>
<evidence type="ECO:0000256" key="1">
    <source>
        <dbReference type="SAM" id="Phobius"/>
    </source>
</evidence>
<comment type="caution">
    <text evidence="3">The sequence shown here is derived from an EMBL/GenBank/DDBJ whole genome shotgun (WGS) entry which is preliminary data.</text>
</comment>
<evidence type="ECO:0000259" key="2">
    <source>
        <dbReference type="Pfam" id="PF07790"/>
    </source>
</evidence>
<evidence type="ECO:0000313" key="4">
    <source>
        <dbReference type="Proteomes" id="UP000646833"/>
    </source>
</evidence>
<feature type="transmembrane region" description="Helical" evidence="1">
    <location>
        <begin position="12"/>
        <end position="40"/>
    </location>
</feature>
<dbReference type="Proteomes" id="UP000646833">
    <property type="component" value="Unassembled WGS sequence"/>
</dbReference>